<proteinExistence type="predicted"/>
<dbReference type="AlphaFoldDB" id="A0A0V8RUU5"/>
<dbReference type="SUPFAM" id="SSF102114">
    <property type="entry name" value="Radical SAM enzymes"/>
    <property type="match status" value="1"/>
</dbReference>
<dbReference type="InterPro" id="IPR023404">
    <property type="entry name" value="rSAM_horseshoe"/>
</dbReference>
<dbReference type="EMBL" id="LNTB01000001">
    <property type="protein sequence ID" value="KSW11784.1"/>
    <property type="molecule type" value="Genomic_DNA"/>
</dbReference>
<dbReference type="PANTHER" id="PTHR43409:SF17">
    <property type="entry name" value="METHYLTHIOTRANSFERASE MJ0865-RELATED"/>
    <property type="match status" value="1"/>
</dbReference>
<comment type="caution">
    <text evidence="7">The sequence shown here is derived from an EMBL/GenBank/DDBJ whole genome shotgun (WGS) entry which is preliminary data.</text>
</comment>
<dbReference type="RefSeq" id="WP_058370463.1">
    <property type="nucleotide sequence ID" value="NZ_LNTB01000001.1"/>
</dbReference>
<name>A0A0V8RUU5_PYROC</name>
<dbReference type="Pfam" id="PF02310">
    <property type="entry name" value="B12-binding"/>
    <property type="match status" value="1"/>
</dbReference>
<accession>A0A0V8RUU5</accession>
<reference evidence="7 8" key="1">
    <citation type="submission" date="2015-11" db="EMBL/GenBank/DDBJ databases">
        <title>Genome sequence of Pyrodictium occultum PL-19, a marine hyperthermophilic archaeon isolated from Volcano, Italy.</title>
        <authorList>
            <person name="Utturkar S."/>
            <person name="Huber H."/>
            <person name="Leptihn S."/>
            <person name="Brown S."/>
            <person name="Stetter K.O."/>
            <person name="Podar M."/>
        </authorList>
    </citation>
    <scope>NUCLEOTIDE SEQUENCE [LARGE SCALE GENOMIC DNA]</scope>
    <source>
        <strain evidence="7 8">PL-19</strain>
    </source>
</reference>
<organism evidence="7 8">
    <name type="scientific">Pyrodictium occultum</name>
    <dbReference type="NCBI Taxonomy" id="2309"/>
    <lineage>
        <taxon>Archaea</taxon>
        <taxon>Thermoproteota</taxon>
        <taxon>Thermoprotei</taxon>
        <taxon>Desulfurococcales</taxon>
        <taxon>Pyrodictiaceae</taxon>
        <taxon>Pyrodictium</taxon>
    </lineage>
</organism>
<keyword evidence="4" id="KW-0408">Iron</keyword>
<dbReference type="Gene3D" id="3.80.30.20">
    <property type="entry name" value="tm_1862 like domain"/>
    <property type="match status" value="1"/>
</dbReference>
<dbReference type="InterPro" id="IPR058240">
    <property type="entry name" value="rSAM_sf"/>
</dbReference>
<dbReference type="GO" id="GO:0051536">
    <property type="term" value="F:iron-sulfur cluster binding"/>
    <property type="evidence" value="ECO:0007669"/>
    <property type="project" value="UniProtKB-KW"/>
</dbReference>
<dbReference type="GO" id="GO:0031419">
    <property type="term" value="F:cobalamin binding"/>
    <property type="evidence" value="ECO:0007669"/>
    <property type="project" value="InterPro"/>
</dbReference>
<dbReference type="SFLD" id="SFLDG01082">
    <property type="entry name" value="B12-binding_domain_containing"/>
    <property type="match status" value="1"/>
</dbReference>
<dbReference type="PROSITE" id="PS51918">
    <property type="entry name" value="RADICAL_SAM"/>
    <property type="match status" value="1"/>
</dbReference>
<keyword evidence="8" id="KW-1185">Reference proteome</keyword>
<evidence type="ECO:0000256" key="1">
    <source>
        <dbReference type="ARBA" id="ARBA00001966"/>
    </source>
</evidence>
<gene>
    <name evidence="7" type="ORF">CF15_02960</name>
</gene>
<evidence type="ECO:0000256" key="4">
    <source>
        <dbReference type="ARBA" id="ARBA00023004"/>
    </source>
</evidence>
<dbReference type="SMART" id="SM00729">
    <property type="entry name" value="Elp3"/>
    <property type="match status" value="1"/>
</dbReference>
<dbReference type="GO" id="GO:0003824">
    <property type="term" value="F:catalytic activity"/>
    <property type="evidence" value="ECO:0007669"/>
    <property type="project" value="InterPro"/>
</dbReference>
<dbReference type="Proteomes" id="UP000053352">
    <property type="component" value="Unassembled WGS sequence"/>
</dbReference>
<evidence type="ECO:0000256" key="2">
    <source>
        <dbReference type="ARBA" id="ARBA00022691"/>
    </source>
</evidence>
<keyword evidence="3" id="KW-0479">Metal-binding</keyword>
<dbReference type="InterPro" id="IPR006638">
    <property type="entry name" value="Elp3/MiaA/NifB-like_rSAM"/>
</dbReference>
<dbReference type="Pfam" id="PF04055">
    <property type="entry name" value="Radical_SAM"/>
    <property type="match status" value="1"/>
</dbReference>
<dbReference type="PANTHER" id="PTHR43409">
    <property type="entry name" value="ANAEROBIC MAGNESIUM-PROTOPORPHYRIN IX MONOMETHYL ESTER CYCLASE-RELATED"/>
    <property type="match status" value="1"/>
</dbReference>
<dbReference type="InterPro" id="IPR051198">
    <property type="entry name" value="BchE-like"/>
</dbReference>
<dbReference type="STRING" id="2309.CF15_02960"/>
<feature type="domain" description="Radical SAM core" evidence="6">
    <location>
        <begin position="183"/>
        <end position="459"/>
    </location>
</feature>
<dbReference type="SFLD" id="SFLDS00029">
    <property type="entry name" value="Radical_SAM"/>
    <property type="match status" value="1"/>
</dbReference>
<dbReference type="InterPro" id="IPR007197">
    <property type="entry name" value="rSAM"/>
</dbReference>
<keyword evidence="5" id="KW-0411">Iron-sulfur</keyword>
<dbReference type="OrthoDB" id="2305at2157"/>
<evidence type="ECO:0000256" key="5">
    <source>
        <dbReference type="ARBA" id="ARBA00023014"/>
    </source>
</evidence>
<evidence type="ECO:0000313" key="7">
    <source>
        <dbReference type="EMBL" id="KSW11784.1"/>
    </source>
</evidence>
<dbReference type="GO" id="GO:0046872">
    <property type="term" value="F:metal ion binding"/>
    <property type="evidence" value="ECO:0007669"/>
    <property type="project" value="UniProtKB-KW"/>
</dbReference>
<sequence length="522" mass="58056">MDVLVVDALARGSYGRRIVTVDAIGAGPRTVAGVLEQLGIGVELTTAETVLDKPSMLEDYDVLMISAMSVDEGSVARIVKAWRRRRGRRPVVVGGPISSDPWFLARVGADVGVHGEAEPVVEKLFTEGAIDSGVLYKEKLRSLCGVAYREEGRVVVNKRCPVMPRRVWEKYFPSTRLIRGYPFYWAARVYVEVVRGCSNYTIPRLEGLLPEELLPARPVPGCAYCSVVSLWGYARSRSIELVYREVKELINQGVRRIVLSGPDFLDYGRDWLVEPGPLVDPRRPGPNLEAVQSLLSRLSSIPEISSGEAAIMVENVKPNLVTEEAARTLGRYLKGTPVHVGAETGDQRLLEVLGRPATVRETIEAVRRLRRHGLRPYVYIMYCLPGETARVVEKTLRLMEALYRAGAEKITAYRFTPLPGSALGKLAGRKLDCLPNHPVKLKAAEINKRAKKRMIGWKLRAIVVARHPRLHRWVAYPLHHGPVVLLEEEGLEPGDIVDVRITGVYSDRIIEGSMLNMVGRAV</sequence>
<evidence type="ECO:0000313" key="8">
    <source>
        <dbReference type="Proteomes" id="UP000053352"/>
    </source>
</evidence>
<protein>
    <recommendedName>
        <fullName evidence="6">Radical SAM core domain-containing protein</fullName>
    </recommendedName>
</protein>
<keyword evidence="2" id="KW-0949">S-adenosyl-L-methionine</keyword>
<comment type="cofactor">
    <cofactor evidence="1">
        <name>[4Fe-4S] cluster</name>
        <dbReference type="ChEBI" id="CHEBI:49883"/>
    </cofactor>
</comment>
<dbReference type="InterPro" id="IPR006158">
    <property type="entry name" value="Cobalamin-bd"/>
</dbReference>
<evidence type="ECO:0000256" key="3">
    <source>
        <dbReference type="ARBA" id="ARBA00022723"/>
    </source>
</evidence>
<evidence type="ECO:0000259" key="6">
    <source>
        <dbReference type="PROSITE" id="PS51918"/>
    </source>
</evidence>
<dbReference type="Gene3D" id="3.40.50.280">
    <property type="entry name" value="Cobalamin-binding domain"/>
    <property type="match status" value="1"/>
</dbReference>